<sequence length="528" mass="59691">MKFNKYLFLVFLGAVLLWGFKSDTAKDQFQKMKTLTQIIRLVSENYVEDVDMNDILEGAIIGLLDKLDPHSSYISSDQFELINEQFDGAFEGIGIEFNILEGYITVISPIPGTPSDRAGLQTGDKIVRINDKSAYKITQKDVMEKLRGPKGTPVDVTISRPGMDEDFDVTLVRDKIPIVSVMASFMVDDETGYIKVGRFARATAKEIDESLSKLENMGMKQLLLDLRNNGGGMMDQAISIVDMFVSSRDTILFTKGKISGSTEVYRARKSSLDKDYPVVVLINRGSASASEIVSGAFQDLDRGLVVGETSFGKGLVQRQYPLRDGSAARITIARYYTPSGRLIQRPYEDIGDYYTDLGKDSREATDSTLAEKPIFTTKKGRHVYGGGGITPDIFSELDLDFNESTREILFHPDRPTFRFAGELKNEIERKYKTFEDFTTSYQLKNKQRDNFFLWLKNQEIDFEAEELEENWAYIENRILANVASSIWGKEYLYKKLLDTDKQAQEALLHFDEAKELIGALYSQDPVSE</sequence>
<dbReference type="NCBIfam" id="TIGR00225">
    <property type="entry name" value="prc"/>
    <property type="match status" value="1"/>
</dbReference>
<dbReference type="GO" id="GO:0030288">
    <property type="term" value="C:outer membrane-bounded periplasmic space"/>
    <property type="evidence" value="ECO:0007669"/>
    <property type="project" value="TreeGrafter"/>
</dbReference>
<dbReference type="SUPFAM" id="SSF52096">
    <property type="entry name" value="ClpP/crotonase"/>
    <property type="match status" value="1"/>
</dbReference>
<dbReference type="Pfam" id="PF22694">
    <property type="entry name" value="CtpB_N-like"/>
    <property type="match status" value="1"/>
</dbReference>
<dbReference type="EMBL" id="UINC01023660">
    <property type="protein sequence ID" value="SVA95762.1"/>
    <property type="molecule type" value="Genomic_DNA"/>
</dbReference>
<comment type="similarity">
    <text evidence="1">Belongs to the peptidase S41A family.</text>
</comment>
<evidence type="ECO:0000256" key="1">
    <source>
        <dbReference type="ARBA" id="ARBA00009179"/>
    </source>
</evidence>
<dbReference type="InterPro" id="IPR005151">
    <property type="entry name" value="Tail-specific_protease"/>
</dbReference>
<reference evidence="6" key="1">
    <citation type="submission" date="2018-05" db="EMBL/GenBank/DDBJ databases">
        <authorList>
            <person name="Lanie J.A."/>
            <person name="Ng W.-L."/>
            <person name="Kazmierczak K.M."/>
            <person name="Andrzejewski T.M."/>
            <person name="Davidsen T.M."/>
            <person name="Wayne K.J."/>
            <person name="Tettelin H."/>
            <person name="Glass J.I."/>
            <person name="Rusch D."/>
            <person name="Podicherti R."/>
            <person name="Tsui H.-C.T."/>
            <person name="Winkler M.E."/>
        </authorList>
    </citation>
    <scope>NUCLEOTIDE SEQUENCE</scope>
</reference>
<dbReference type="AlphaFoldDB" id="A0A382A3N4"/>
<dbReference type="InterPro" id="IPR055210">
    <property type="entry name" value="CtpA/B_N"/>
</dbReference>
<dbReference type="SUPFAM" id="SSF50156">
    <property type="entry name" value="PDZ domain-like"/>
    <property type="match status" value="1"/>
</dbReference>
<name>A0A382A3N4_9ZZZZ</name>
<dbReference type="FunFam" id="2.30.42.10:FF:000063">
    <property type="entry name" value="Peptidase, S41 family"/>
    <property type="match status" value="1"/>
</dbReference>
<dbReference type="Gene3D" id="3.90.226.10">
    <property type="entry name" value="2-enoyl-CoA Hydratase, Chain A, domain 1"/>
    <property type="match status" value="1"/>
</dbReference>
<evidence type="ECO:0000256" key="4">
    <source>
        <dbReference type="ARBA" id="ARBA00022825"/>
    </source>
</evidence>
<organism evidence="6">
    <name type="scientific">marine metagenome</name>
    <dbReference type="NCBI Taxonomy" id="408172"/>
    <lineage>
        <taxon>unclassified sequences</taxon>
        <taxon>metagenomes</taxon>
        <taxon>ecological metagenomes</taxon>
    </lineage>
</organism>
<gene>
    <name evidence="6" type="ORF">METZ01_LOCUS148616</name>
</gene>
<evidence type="ECO:0000259" key="5">
    <source>
        <dbReference type="PROSITE" id="PS50106"/>
    </source>
</evidence>
<evidence type="ECO:0000256" key="3">
    <source>
        <dbReference type="ARBA" id="ARBA00022801"/>
    </source>
</evidence>
<dbReference type="PROSITE" id="PS50106">
    <property type="entry name" value="PDZ"/>
    <property type="match status" value="1"/>
</dbReference>
<dbReference type="Pfam" id="PF03572">
    <property type="entry name" value="Peptidase_S41"/>
    <property type="match status" value="1"/>
</dbReference>
<dbReference type="GO" id="GO:0006508">
    <property type="term" value="P:proteolysis"/>
    <property type="evidence" value="ECO:0007669"/>
    <property type="project" value="UniProtKB-KW"/>
</dbReference>
<dbReference type="SMART" id="SM00228">
    <property type="entry name" value="PDZ"/>
    <property type="match status" value="1"/>
</dbReference>
<dbReference type="PANTHER" id="PTHR32060">
    <property type="entry name" value="TAIL-SPECIFIC PROTEASE"/>
    <property type="match status" value="1"/>
</dbReference>
<feature type="domain" description="PDZ" evidence="5">
    <location>
        <begin position="78"/>
        <end position="147"/>
    </location>
</feature>
<dbReference type="GO" id="GO:0007165">
    <property type="term" value="P:signal transduction"/>
    <property type="evidence" value="ECO:0007669"/>
    <property type="project" value="TreeGrafter"/>
</dbReference>
<accession>A0A382A3N4</accession>
<dbReference type="InterPro" id="IPR004447">
    <property type="entry name" value="Peptidase_S41A"/>
</dbReference>
<evidence type="ECO:0000256" key="2">
    <source>
        <dbReference type="ARBA" id="ARBA00022670"/>
    </source>
</evidence>
<dbReference type="CDD" id="cd06782">
    <property type="entry name" value="cpPDZ_CPP-like"/>
    <property type="match status" value="1"/>
</dbReference>
<dbReference type="InterPro" id="IPR036034">
    <property type="entry name" value="PDZ_sf"/>
</dbReference>
<dbReference type="SMART" id="SM00245">
    <property type="entry name" value="TSPc"/>
    <property type="match status" value="1"/>
</dbReference>
<dbReference type="Gene3D" id="3.30.750.44">
    <property type="match status" value="1"/>
</dbReference>
<dbReference type="Pfam" id="PF13180">
    <property type="entry name" value="PDZ_2"/>
    <property type="match status" value="1"/>
</dbReference>
<proteinExistence type="inferred from homology"/>
<dbReference type="GO" id="GO:0004175">
    <property type="term" value="F:endopeptidase activity"/>
    <property type="evidence" value="ECO:0007669"/>
    <property type="project" value="TreeGrafter"/>
</dbReference>
<evidence type="ECO:0000313" key="6">
    <source>
        <dbReference type="EMBL" id="SVA95762.1"/>
    </source>
</evidence>
<dbReference type="InterPro" id="IPR029045">
    <property type="entry name" value="ClpP/crotonase-like_dom_sf"/>
</dbReference>
<keyword evidence="2" id="KW-0645">Protease</keyword>
<protein>
    <recommendedName>
        <fullName evidence="5">PDZ domain-containing protein</fullName>
    </recommendedName>
</protein>
<dbReference type="CDD" id="cd07560">
    <property type="entry name" value="Peptidase_S41_CPP"/>
    <property type="match status" value="1"/>
</dbReference>
<keyword evidence="3" id="KW-0378">Hydrolase</keyword>
<dbReference type="InterPro" id="IPR001478">
    <property type="entry name" value="PDZ"/>
</dbReference>
<dbReference type="PANTHER" id="PTHR32060:SF30">
    <property type="entry name" value="CARBOXY-TERMINAL PROCESSING PROTEASE CTPA"/>
    <property type="match status" value="1"/>
</dbReference>
<keyword evidence="4" id="KW-0720">Serine protease</keyword>
<dbReference type="Gene3D" id="2.30.42.10">
    <property type="match status" value="1"/>
</dbReference>
<dbReference type="GO" id="GO:0008236">
    <property type="term" value="F:serine-type peptidase activity"/>
    <property type="evidence" value="ECO:0007669"/>
    <property type="project" value="UniProtKB-KW"/>
</dbReference>